<dbReference type="AlphaFoldDB" id="A0AAD4SB35"/>
<dbReference type="EMBL" id="JAJJMB010012369">
    <property type="protein sequence ID" value="KAI3877673.1"/>
    <property type="molecule type" value="Genomic_DNA"/>
</dbReference>
<evidence type="ECO:0000313" key="2">
    <source>
        <dbReference type="Proteomes" id="UP001202328"/>
    </source>
</evidence>
<keyword evidence="2" id="KW-1185">Reference proteome</keyword>
<organism evidence="1 2">
    <name type="scientific">Papaver atlanticum</name>
    <dbReference type="NCBI Taxonomy" id="357466"/>
    <lineage>
        <taxon>Eukaryota</taxon>
        <taxon>Viridiplantae</taxon>
        <taxon>Streptophyta</taxon>
        <taxon>Embryophyta</taxon>
        <taxon>Tracheophyta</taxon>
        <taxon>Spermatophyta</taxon>
        <taxon>Magnoliopsida</taxon>
        <taxon>Ranunculales</taxon>
        <taxon>Papaveraceae</taxon>
        <taxon>Papaveroideae</taxon>
        <taxon>Papaver</taxon>
    </lineage>
</organism>
<proteinExistence type="predicted"/>
<sequence>MQVLPRGARFWTPWGFLALETTDFTPYWTRLGVSYGSPFLVKVGSWSREGEEKKSLTSLGDIDTGVGSIPKTVGLFPSGSLNSKTNSWSTRFDIDV</sequence>
<comment type="caution">
    <text evidence="1">The sequence shown here is derived from an EMBL/GenBank/DDBJ whole genome shotgun (WGS) entry which is preliminary data.</text>
</comment>
<accession>A0AAD4SB35</accession>
<evidence type="ECO:0000313" key="1">
    <source>
        <dbReference type="EMBL" id="KAI3877673.1"/>
    </source>
</evidence>
<gene>
    <name evidence="1" type="ORF">MKW98_020154</name>
</gene>
<dbReference type="Proteomes" id="UP001202328">
    <property type="component" value="Unassembled WGS sequence"/>
</dbReference>
<protein>
    <submittedName>
        <fullName evidence="1">Uncharacterized protein</fullName>
    </submittedName>
</protein>
<name>A0AAD4SB35_9MAGN</name>
<reference evidence="1" key="1">
    <citation type="submission" date="2022-04" db="EMBL/GenBank/DDBJ databases">
        <title>A functionally conserved STORR gene fusion in Papaver species that diverged 16.8 million years ago.</title>
        <authorList>
            <person name="Catania T."/>
        </authorList>
    </citation>
    <scope>NUCLEOTIDE SEQUENCE</scope>
    <source>
        <strain evidence="1">S-188037</strain>
    </source>
</reference>